<dbReference type="PANTHER" id="PTHR21666:SF289">
    <property type="entry name" value="L-ALA--D-GLU ENDOPEPTIDASE"/>
    <property type="match status" value="1"/>
</dbReference>
<dbReference type="InterPro" id="IPR016047">
    <property type="entry name" value="M23ase_b-sheet_dom"/>
</dbReference>
<feature type="domain" description="Peptidoglycan hydrolase PcsB coiled-coil" evidence="4">
    <location>
        <begin position="119"/>
        <end position="190"/>
    </location>
</feature>
<keyword evidence="2" id="KW-0175">Coiled coil</keyword>
<keyword evidence="1" id="KW-0732">Signal</keyword>
<name>A0A1G1Y3Y5_9BACT</name>
<dbReference type="Gene3D" id="2.70.70.10">
    <property type="entry name" value="Glucose Permease (Domain IIA)"/>
    <property type="match status" value="1"/>
</dbReference>
<dbReference type="Pfam" id="PF01551">
    <property type="entry name" value="Peptidase_M23"/>
    <property type="match status" value="1"/>
</dbReference>
<organism evidence="5 6">
    <name type="scientific">Candidatus Buchananbacteria bacterium RIFCSPHIGHO2_01_FULL_44_11</name>
    <dbReference type="NCBI Taxonomy" id="1797535"/>
    <lineage>
        <taxon>Bacteria</taxon>
        <taxon>Candidatus Buchananiibacteriota</taxon>
    </lineage>
</organism>
<dbReference type="InterPro" id="IPR050570">
    <property type="entry name" value="Cell_wall_metabolism_enzyme"/>
</dbReference>
<dbReference type="PANTHER" id="PTHR21666">
    <property type="entry name" value="PEPTIDASE-RELATED"/>
    <property type="match status" value="1"/>
</dbReference>
<feature type="domain" description="M23ase beta-sheet core" evidence="3">
    <location>
        <begin position="311"/>
        <end position="412"/>
    </location>
</feature>
<dbReference type="InterPro" id="IPR011055">
    <property type="entry name" value="Dup_hybrid_motif"/>
</dbReference>
<evidence type="ECO:0000313" key="5">
    <source>
        <dbReference type="EMBL" id="OGY46490.1"/>
    </source>
</evidence>
<comment type="caution">
    <text evidence="5">The sequence shown here is derived from an EMBL/GenBank/DDBJ whole genome shotgun (WGS) entry which is preliminary data.</text>
</comment>
<dbReference type="SUPFAM" id="SSF51261">
    <property type="entry name" value="Duplicated hybrid motif"/>
    <property type="match status" value="1"/>
</dbReference>
<feature type="coiled-coil region" evidence="2">
    <location>
        <begin position="172"/>
        <end position="276"/>
    </location>
</feature>
<dbReference type="Pfam" id="PF24568">
    <property type="entry name" value="CC_PcsB"/>
    <property type="match status" value="1"/>
</dbReference>
<dbReference type="AlphaFoldDB" id="A0A1G1Y3Y5"/>
<dbReference type="GO" id="GO:0004222">
    <property type="term" value="F:metalloendopeptidase activity"/>
    <property type="evidence" value="ECO:0007669"/>
    <property type="project" value="TreeGrafter"/>
</dbReference>
<evidence type="ECO:0000256" key="2">
    <source>
        <dbReference type="SAM" id="Coils"/>
    </source>
</evidence>
<evidence type="ECO:0000259" key="4">
    <source>
        <dbReference type="Pfam" id="PF24568"/>
    </source>
</evidence>
<evidence type="ECO:0000256" key="1">
    <source>
        <dbReference type="ARBA" id="ARBA00022729"/>
    </source>
</evidence>
<dbReference type="CDD" id="cd12797">
    <property type="entry name" value="M23_peptidase"/>
    <property type="match status" value="1"/>
</dbReference>
<feature type="coiled-coil region" evidence="2">
    <location>
        <begin position="42"/>
        <end position="139"/>
    </location>
</feature>
<sequence>MSRINQKQKTKKIILPVLTIAGLILASFFILELNPVSAEDQVQELNSEIQDKQQEIDTLQKEIDAYQEQIQIKQKESKSLKNQLAILENQIAKIELDIEATGKKIEQANLEIQNLNLQIQDKEAEIKNQKTKLSEYIRLIAQNDQVSYLEVMLNNDSFSEFFDYIKYIEDIHGDLNKNLSELKTARQELEIQKSNLEDKKKQEETLKDDLLKQKADLSEKTSAQGLLLVQNRLTERQYQGNLYQLQLEQQQINSEIATLEKTVREELEQREKAERFQDFGPARLSWPVSPARGISALFHDPDYPFRYIFEHPAIDIRAGQGTTIKAAEGGYVAKVQFRGDKSYAYIMLIHNDGLSTVYGHVSGVSVKTDEYVSKGQTIGKSGGLPGSIGSGNLSTGPHLHFEVRLNGIPVNPLEYLPAF</sequence>
<protein>
    <submittedName>
        <fullName evidence="5">Uncharacterized protein</fullName>
    </submittedName>
</protein>
<dbReference type="STRING" id="1797535.A2744_03525"/>
<reference evidence="5 6" key="1">
    <citation type="journal article" date="2016" name="Nat. Commun.">
        <title>Thousands of microbial genomes shed light on interconnected biogeochemical processes in an aquifer system.</title>
        <authorList>
            <person name="Anantharaman K."/>
            <person name="Brown C.T."/>
            <person name="Hug L.A."/>
            <person name="Sharon I."/>
            <person name="Castelle C.J."/>
            <person name="Probst A.J."/>
            <person name="Thomas B.C."/>
            <person name="Singh A."/>
            <person name="Wilkins M.J."/>
            <person name="Karaoz U."/>
            <person name="Brodie E.L."/>
            <person name="Williams K.H."/>
            <person name="Hubbard S.S."/>
            <person name="Banfield J.F."/>
        </authorList>
    </citation>
    <scope>NUCLEOTIDE SEQUENCE [LARGE SCALE GENOMIC DNA]</scope>
</reference>
<proteinExistence type="predicted"/>
<dbReference type="EMBL" id="MHIE01000003">
    <property type="protein sequence ID" value="OGY46490.1"/>
    <property type="molecule type" value="Genomic_DNA"/>
</dbReference>
<accession>A0A1G1Y3Y5</accession>
<dbReference type="InterPro" id="IPR057309">
    <property type="entry name" value="PcsB_CC"/>
</dbReference>
<dbReference type="Proteomes" id="UP000178240">
    <property type="component" value="Unassembled WGS sequence"/>
</dbReference>
<gene>
    <name evidence="5" type="ORF">A2744_03525</name>
</gene>
<dbReference type="Gene3D" id="6.10.250.3150">
    <property type="match status" value="1"/>
</dbReference>
<evidence type="ECO:0000313" key="6">
    <source>
        <dbReference type="Proteomes" id="UP000178240"/>
    </source>
</evidence>
<evidence type="ECO:0000259" key="3">
    <source>
        <dbReference type="Pfam" id="PF01551"/>
    </source>
</evidence>